<protein>
    <submittedName>
        <fullName evidence="9">RagB/SusD family nutrient uptake outer membrane protein</fullName>
    </submittedName>
</protein>
<evidence type="ECO:0000256" key="4">
    <source>
        <dbReference type="ARBA" id="ARBA00023136"/>
    </source>
</evidence>
<dbReference type="Pfam" id="PF07980">
    <property type="entry name" value="SusD_RagB"/>
    <property type="match status" value="1"/>
</dbReference>
<dbReference type="Pfam" id="PF14322">
    <property type="entry name" value="SusD-like_3"/>
    <property type="match status" value="1"/>
</dbReference>
<dbReference type="SUPFAM" id="SSF48452">
    <property type="entry name" value="TPR-like"/>
    <property type="match status" value="1"/>
</dbReference>
<comment type="caution">
    <text evidence="9">The sequence shown here is derived from an EMBL/GenBank/DDBJ whole genome shotgun (WGS) entry which is preliminary data.</text>
</comment>
<dbReference type="Proteomes" id="UP000285650">
    <property type="component" value="Unassembled WGS sequence"/>
</dbReference>
<reference evidence="9 10" key="1">
    <citation type="submission" date="2018-08" db="EMBL/GenBank/DDBJ databases">
        <title>A genome reference for cultivated species of the human gut microbiota.</title>
        <authorList>
            <person name="Zou Y."/>
            <person name="Xue W."/>
            <person name="Luo G."/>
        </authorList>
    </citation>
    <scope>NUCLEOTIDE SEQUENCE [LARGE SCALE GENOMIC DNA]</scope>
    <source>
        <strain evidence="9 10">AM27-17</strain>
    </source>
</reference>
<keyword evidence="5" id="KW-0998">Cell outer membrane</keyword>
<keyword evidence="4" id="KW-0472">Membrane</keyword>
<evidence type="ECO:0000313" key="10">
    <source>
        <dbReference type="Proteomes" id="UP000285650"/>
    </source>
</evidence>
<evidence type="ECO:0000259" key="8">
    <source>
        <dbReference type="Pfam" id="PF14322"/>
    </source>
</evidence>
<dbReference type="AlphaFoldDB" id="A0A414LJ02"/>
<dbReference type="GO" id="GO:0009279">
    <property type="term" value="C:cell outer membrane"/>
    <property type="evidence" value="ECO:0007669"/>
    <property type="project" value="UniProtKB-SubCell"/>
</dbReference>
<evidence type="ECO:0000256" key="6">
    <source>
        <dbReference type="SAM" id="SignalP"/>
    </source>
</evidence>
<evidence type="ECO:0000259" key="7">
    <source>
        <dbReference type="Pfam" id="PF07980"/>
    </source>
</evidence>
<keyword evidence="3 6" id="KW-0732">Signal</keyword>
<gene>
    <name evidence="9" type="ORF">DW712_04950</name>
</gene>
<proteinExistence type="inferred from homology"/>
<accession>A0A414LJ02</accession>
<dbReference type="InterPro" id="IPR011990">
    <property type="entry name" value="TPR-like_helical_dom_sf"/>
</dbReference>
<feature type="signal peptide" evidence="6">
    <location>
        <begin position="1"/>
        <end position="24"/>
    </location>
</feature>
<evidence type="ECO:0000256" key="3">
    <source>
        <dbReference type="ARBA" id="ARBA00022729"/>
    </source>
</evidence>
<dbReference type="InterPro" id="IPR012944">
    <property type="entry name" value="SusD_RagB_dom"/>
</dbReference>
<feature type="domain" description="RagB/SusD" evidence="7">
    <location>
        <begin position="321"/>
        <end position="667"/>
    </location>
</feature>
<evidence type="ECO:0000313" key="9">
    <source>
        <dbReference type="EMBL" id="RHE94621.1"/>
    </source>
</evidence>
<dbReference type="RefSeq" id="WP_118221076.1">
    <property type="nucleotide sequence ID" value="NZ_JADNIJ010000015.1"/>
</dbReference>
<sequence>MKTIMNKISLALAVTMTFSLPSCSDFLDKEPLSQGTEAITFKTPEQFEQAANALYVLPGWNNYKDRLDGGTDLSGLGSNGGGSAPDSDGSWGFGDIRTCCILLEKAEQFGDQKAIAHSVGTAYFFRAWHYFNLLKKFGGVPIVDHRVDIGEDILYAPRNSRYEVVNFIVSDLKKAISLLTEEKNISNDSKGKVSQEAAKSFLARVLLFEATWEKYVPSIGYNLDGDGVETGAGSFKPEGYPSINDMFADAQKYSKDVIEEAERGTFELWNECDSLSYYYLFNIDDKGGNISNFKGASKATNKEFIFYNKYDYDLKRGGVNLTHTVITWQAASISAYFGEMFLCSNGLPIRISRTGNMADAQNNPDFQGYDEFASEFRNRDFRFIGCTFMPDRVTWSSRDLDNRQCTVLGKPYPDPVFPKNNDVYDPTDPAYNSVCLITRPVFTGGTHNGYGCRKYLPEGAGRPEKTESADYPLIRLAEVHLIYAEATCELNGGNISDEDLNFSINKNRARAHIAPLTNALIANVWDAGYFDHTTGRTICKKMTMLDEIRRERACELFAEGFRMDDLRRWGIAHINLRGQKLGRHLLGTAYTKYTANDNRYFGQPCCDLETYPTTYGIFEDRDVNDPDYGRPIATLAANLLFSQRDYLSAVPLSQIRLNPQLKQNPGW</sequence>
<feature type="domain" description="SusD-like N-terminal" evidence="8">
    <location>
        <begin position="96"/>
        <end position="207"/>
    </location>
</feature>
<dbReference type="InterPro" id="IPR033985">
    <property type="entry name" value="SusD-like_N"/>
</dbReference>
<evidence type="ECO:0000256" key="2">
    <source>
        <dbReference type="ARBA" id="ARBA00006275"/>
    </source>
</evidence>
<organism evidence="9 10">
    <name type="scientific">Bacteroides intestinalis</name>
    <dbReference type="NCBI Taxonomy" id="329854"/>
    <lineage>
        <taxon>Bacteria</taxon>
        <taxon>Pseudomonadati</taxon>
        <taxon>Bacteroidota</taxon>
        <taxon>Bacteroidia</taxon>
        <taxon>Bacteroidales</taxon>
        <taxon>Bacteroidaceae</taxon>
        <taxon>Bacteroides</taxon>
    </lineage>
</organism>
<name>A0A414LJ02_9BACE</name>
<comment type="subcellular location">
    <subcellularLocation>
        <location evidence="1">Cell outer membrane</location>
    </subcellularLocation>
</comment>
<dbReference type="EMBL" id="QSKV01000002">
    <property type="protein sequence ID" value="RHE94621.1"/>
    <property type="molecule type" value="Genomic_DNA"/>
</dbReference>
<feature type="chain" id="PRO_5019420747" evidence="6">
    <location>
        <begin position="25"/>
        <end position="667"/>
    </location>
</feature>
<evidence type="ECO:0000256" key="5">
    <source>
        <dbReference type="ARBA" id="ARBA00023237"/>
    </source>
</evidence>
<evidence type="ECO:0000256" key="1">
    <source>
        <dbReference type="ARBA" id="ARBA00004442"/>
    </source>
</evidence>
<dbReference type="Gene3D" id="1.25.40.390">
    <property type="match status" value="1"/>
</dbReference>
<comment type="similarity">
    <text evidence="2">Belongs to the SusD family.</text>
</comment>